<sequence>MLMLFRMPRLTMLAVAGTLAAAPAWAQERPPLPAMPSTGGVGTVPSQPAPLTEEQKVAITQAVKQTNRKVTVPPGVQAHVGAELPASMELYMLPDLALADIPEAKPYRYTVVENRVVLVDPTNMRVVEVMAK</sequence>
<evidence type="ECO:0000256" key="1">
    <source>
        <dbReference type="SAM" id="MobiDB-lite"/>
    </source>
</evidence>
<dbReference type="InterPro" id="IPR009642">
    <property type="entry name" value="DUF1236"/>
</dbReference>
<keyword evidence="4" id="KW-1185">Reference proteome</keyword>
<organism evidence="3 4">
    <name type="scientific">Rhodoplanes roseus</name>
    <dbReference type="NCBI Taxonomy" id="29409"/>
    <lineage>
        <taxon>Bacteria</taxon>
        <taxon>Pseudomonadati</taxon>
        <taxon>Pseudomonadota</taxon>
        <taxon>Alphaproteobacteria</taxon>
        <taxon>Hyphomicrobiales</taxon>
        <taxon>Nitrobacteraceae</taxon>
        <taxon>Rhodoplanes</taxon>
    </lineage>
</organism>
<gene>
    <name evidence="3" type="ORF">CH341_04050</name>
</gene>
<dbReference type="AlphaFoldDB" id="A0A327L2U8"/>
<feature type="region of interest" description="Disordered" evidence="1">
    <location>
        <begin position="30"/>
        <end position="51"/>
    </location>
</feature>
<reference evidence="3 4" key="1">
    <citation type="submission" date="2017-07" db="EMBL/GenBank/DDBJ databases">
        <title>Draft Genome Sequences of Select Purple Nonsulfur Bacteria.</title>
        <authorList>
            <person name="Lasarre B."/>
            <person name="Mckinlay J.B."/>
        </authorList>
    </citation>
    <scope>NUCLEOTIDE SEQUENCE [LARGE SCALE GENOMIC DNA]</scope>
    <source>
        <strain evidence="3 4">DSM 5909</strain>
    </source>
</reference>
<keyword evidence="2" id="KW-0732">Signal</keyword>
<proteinExistence type="predicted"/>
<dbReference type="EMBL" id="NPEX01000016">
    <property type="protein sequence ID" value="RAI45420.1"/>
    <property type="molecule type" value="Genomic_DNA"/>
</dbReference>
<dbReference type="Proteomes" id="UP000249130">
    <property type="component" value="Unassembled WGS sequence"/>
</dbReference>
<name>A0A327L2U8_9BRAD</name>
<evidence type="ECO:0000313" key="3">
    <source>
        <dbReference type="EMBL" id="RAI45420.1"/>
    </source>
</evidence>
<feature type="signal peptide" evidence="2">
    <location>
        <begin position="1"/>
        <end position="26"/>
    </location>
</feature>
<comment type="caution">
    <text evidence="3">The sequence shown here is derived from an EMBL/GenBank/DDBJ whole genome shotgun (WGS) entry which is preliminary data.</text>
</comment>
<accession>A0A327L2U8</accession>
<protein>
    <recommendedName>
        <fullName evidence="5">DUF1236 domain-containing protein</fullName>
    </recommendedName>
</protein>
<dbReference type="Gene3D" id="3.10.450.160">
    <property type="entry name" value="inner membrane protein cigr"/>
    <property type="match status" value="1"/>
</dbReference>
<feature type="chain" id="PRO_5016326211" description="DUF1236 domain-containing protein" evidence="2">
    <location>
        <begin position="27"/>
        <end position="132"/>
    </location>
</feature>
<evidence type="ECO:0000256" key="2">
    <source>
        <dbReference type="SAM" id="SignalP"/>
    </source>
</evidence>
<evidence type="ECO:0000313" key="4">
    <source>
        <dbReference type="Proteomes" id="UP000249130"/>
    </source>
</evidence>
<dbReference type="Pfam" id="PF06823">
    <property type="entry name" value="DUF1236"/>
    <property type="match status" value="1"/>
</dbReference>
<evidence type="ECO:0008006" key="5">
    <source>
        <dbReference type="Google" id="ProtNLM"/>
    </source>
</evidence>